<feature type="transmembrane region" description="Helical" evidence="2">
    <location>
        <begin position="114"/>
        <end position="135"/>
    </location>
</feature>
<keyword evidence="5" id="KW-1185">Reference proteome</keyword>
<evidence type="ECO:0000313" key="4">
    <source>
        <dbReference type="EMBL" id="WFP17671.1"/>
    </source>
</evidence>
<feature type="compositionally biased region" description="Basic and acidic residues" evidence="1">
    <location>
        <begin position="1"/>
        <end position="14"/>
    </location>
</feature>
<feature type="transmembrane region" description="Helical" evidence="2">
    <location>
        <begin position="165"/>
        <end position="185"/>
    </location>
</feature>
<feature type="region of interest" description="Disordered" evidence="1">
    <location>
        <begin position="1"/>
        <end position="22"/>
    </location>
</feature>
<keyword evidence="2" id="KW-1133">Transmembrane helix</keyword>
<evidence type="ECO:0000313" key="5">
    <source>
        <dbReference type="Proteomes" id="UP001219037"/>
    </source>
</evidence>
<dbReference type="Pfam" id="PF07331">
    <property type="entry name" value="TctB"/>
    <property type="match status" value="1"/>
</dbReference>
<evidence type="ECO:0000259" key="3">
    <source>
        <dbReference type="Pfam" id="PF07331"/>
    </source>
</evidence>
<accession>A0ABY8H9H2</accession>
<evidence type="ECO:0000256" key="1">
    <source>
        <dbReference type="SAM" id="MobiDB-lite"/>
    </source>
</evidence>
<evidence type="ECO:0000256" key="2">
    <source>
        <dbReference type="SAM" id="Phobius"/>
    </source>
</evidence>
<protein>
    <submittedName>
        <fullName evidence="4">Tripartite tricarboxylate transporter TctB family protein</fullName>
    </submittedName>
</protein>
<keyword evidence="2" id="KW-0472">Membrane</keyword>
<dbReference type="EMBL" id="CP121252">
    <property type="protein sequence ID" value="WFP17671.1"/>
    <property type="molecule type" value="Genomic_DNA"/>
</dbReference>
<reference evidence="4 5" key="1">
    <citation type="submission" date="2023-04" db="EMBL/GenBank/DDBJ databases">
        <title>Funneling lignin-derived compounds into biodiesel using alkali-halophilic Citricoccus sp. P2.</title>
        <authorList>
            <person name="Luo C.-B."/>
        </authorList>
    </citation>
    <scope>NUCLEOTIDE SEQUENCE [LARGE SCALE GENOMIC DNA]</scope>
    <source>
        <strain evidence="4 5">P2</strain>
    </source>
</reference>
<feature type="domain" description="DUF1468" evidence="3">
    <location>
        <begin position="56"/>
        <end position="187"/>
    </location>
</feature>
<feature type="transmembrane region" description="Helical" evidence="2">
    <location>
        <begin position="48"/>
        <end position="68"/>
    </location>
</feature>
<gene>
    <name evidence="4" type="ORF">P8192_06095</name>
</gene>
<name>A0ABY8H9H2_9MICC</name>
<sequence>MTDSPRESVVRDADADVAPSEEGATLAELRHPEAEPLLKNLPYRLRELIPVAAAVGVGIWVLVMTGNIQAHNRGELGPQFWPTMLATAMIVMGGLLILTNVMRGVRPADIPDHMTWWGISRLLISGAVLVGYVLLFNVLQFWLITIAATALLVALYGLRGWRALVVFPIIIGAVLHLLFITFLGVPL</sequence>
<dbReference type="RefSeq" id="WP_278159351.1">
    <property type="nucleotide sequence ID" value="NZ_CP121252.1"/>
</dbReference>
<proteinExistence type="predicted"/>
<keyword evidence="2" id="KW-0812">Transmembrane</keyword>
<feature type="transmembrane region" description="Helical" evidence="2">
    <location>
        <begin position="80"/>
        <end position="102"/>
    </location>
</feature>
<dbReference type="Proteomes" id="UP001219037">
    <property type="component" value="Chromosome"/>
</dbReference>
<feature type="transmembrane region" description="Helical" evidence="2">
    <location>
        <begin position="141"/>
        <end position="158"/>
    </location>
</feature>
<dbReference type="InterPro" id="IPR009936">
    <property type="entry name" value="DUF1468"/>
</dbReference>
<organism evidence="4 5">
    <name type="scientific">Citricoccus muralis</name>
    <dbReference type="NCBI Taxonomy" id="169134"/>
    <lineage>
        <taxon>Bacteria</taxon>
        <taxon>Bacillati</taxon>
        <taxon>Actinomycetota</taxon>
        <taxon>Actinomycetes</taxon>
        <taxon>Micrococcales</taxon>
        <taxon>Micrococcaceae</taxon>
        <taxon>Citricoccus</taxon>
    </lineage>
</organism>